<accession>A0A6A5L040</accession>
<evidence type="ECO:0000313" key="2">
    <source>
        <dbReference type="Proteomes" id="UP000800040"/>
    </source>
</evidence>
<keyword evidence="2" id="KW-1185">Reference proteome</keyword>
<sequence>MRLSERIRRDTLPRTARVSLSTHHGKAGQCLACFRGASGAESRSKQTACKLGRLLFEDSGPDSMRHCSQRCLVLLGGDAMQLVRGNSVVEGRSNERVRDYEVMFIYGEWRTECAHALNDHRDRRRCFLPPDAAFARVTHPATAHHSHHPPPCA</sequence>
<dbReference type="AlphaFoldDB" id="A0A6A5L040"/>
<name>A0A6A5L040_9PLEO</name>
<organism evidence="1 2">
    <name type="scientific">Decorospora gaudefroyi</name>
    <dbReference type="NCBI Taxonomy" id="184978"/>
    <lineage>
        <taxon>Eukaryota</taxon>
        <taxon>Fungi</taxon>
        <taxon>Dikarya</taxon>
        <taxon>Ascomycota</taxon>
        <taxon>Pezizomycotina</taxon>
        <taxon>Dothideomycetes</taxon>
        <taxon>Pleosporomycetidae</taxon>
        <taxon>Pleosporales</taxon>
        <taxon>Pleosporineae</taxon>
        <taxon>Pleosporaceae</taxon>
        <taxon>Decorospora</taxon>
    </lineage>
</organism>
<gene>
    <name evidence="1" type="ORF">BDW02DRAFT_375</name>
</gene>
<proteinExistence type="predicted"/>
<dbReference type="EMBL" id="ML975244">
    <property type="protein sequence ID" value="KAF1839563.1"/>
    <property type="molecule type" value="Genomic_DNA"/>
</dbReference>
<reference evidence="1" key="1">
    <citation type="submission" date="2020-01" db="EMBL/GenBank/DDBJ databases">
        <authorList>
            <consortium name="DOE Joint Genome Institute"/>
            <person name="Haridas S."/>
            <person name="Albert R."/>
            <person name="Binder M."/>
            <person name="Bloem J."/>
            <person name="Labutti K."/>
            <person name="Salamov A."/>
            <person name="Andreopoulos B."/>
            <person name="Baker S.E."/>
            <person name="Barry K."/>
            <person name="Bills G."/>
            <person name="Bluhm B.H."/>
            <person name="Cannon C."/>
            <person name="Castanera R."/>
            <person name="Culley D.E."/>
            <person name="Daum C."/>
            <person name="Ezra D."/>
            <person name="Gonzalez J.B."/>
            <person name="Henrissat B."/>
            <person name="Kuo A."/>
            <person name="Liang C."/>
            <person name="Lipzen A."/>
            <person name="Lutzoni F."/>
            <person name="Magnuson J."/>
            <person name="Mondo S."/>
            <person name="Nolan M."/>
            <person name="Ohm R."/>
            <person name="Pangilinan J."/>
            <person name="Park H.-J."/>
            <person name="Ramirez L."/>
            <person name="Alfaro M."/>
            <person name="Sun H."/>
            <person name="Tritt A."/>
            <person name="Yoshinaga Y."/>
            <person name="Zwiers L.-H."/>
            <person name="Turgeon B.G."/>
            <person name="Goodwin S.B."/>
            <person name="Spatafora J.W."/>
            <person name="Crous P.W."/>
            <person name="Grigoriev I.V."/>
        </authorList>
    </citation>
    <scope>NUCLEOTIDE SEQUENCE</scope>
    <source>
        <strain evidence="1">P77</strain>
    </source>
</reference>
<protein>
    <submittedName>
        <fullName evidence="1">Uncharacterized protein</fullName>
    </submittedName>
</protein>
<evidence type="ECO:0000313" key="1">
    <source>
        <dbReference type="EMBL" id="KAF1839563.1"/>
    </source>
</evidence>
<dbReference type="Proteomes" id="UP000800040">
    <property type="component" value="Unassembled WGS sequence"/>
</dbReference>